<reference evidence="1" key="1">
    <citation type="submission" date="2013-04" db="EMBL/GenBank/DDBJ databases">
        <authorList>
            <person name="Qu J."/>
            <person name="Murali S.C."/>
            <person name="Bandaranaike D."/>
            <person name="Bellair M."/>
            <person name="Blankenburg K."/>
            <person name="Chao H."/>
            <person name="Dinh H."/>
            <person name="Doddapaneni H."/>
            <person name="Downs B."/>
            <person name="Dugan-Rocha S."/>
            <person name="Elkadiri S."/>
            <person name="Gnanaolivu R.D."/>
            <person name="Hernandez B."/>
            <person name="Javaid M."/>
            <person name="Jayaseelan J.C."/>
            <person name="Lee S."/>
            <person name="Li M."/>
            <person name="Ming W."/>
            <person name="Munidasa M."/>
            <person name="Muniz J."/>
            <person name="Nguyen L."/>
            <person name="Ongeri F."/>
            <person name="Osuji N."/>
            <person name="Pu L.-L."/>
            <person name="Puazo M."/>
            <person name="Qu C."/>
            <person name="Quiroz J."/>
            <person name="Raj R."/>
            <person name="Weissenberger G."/>
            <person name="Xin Y."/>
            <person name="Zou X."/>
            <person name="Han Y."/>
            <person name="Richards S."/>
            <person name="Worley K."/>
            <person name="Muzny D."/>
            <person name="Gibbs R."/>
        </authorList>
    </citation>
    <scope>NUCLEOTIDE SEQUENCE</scope>
    <source>
        <strain evidence="1">Sampled in the wild</strain>
    </source>
</reference>
<dbReference type="AlphaFoldDB" id="A0A8K0NYT9"/>
<dbReference type="Proteomes" id="UP000792457">
    <property type="component" value="Unassembled WGS sequence"/>
</dbReference>
<gene>
    <name evidence="1" type="ORF">J437_LFUL000270</name>
</gene>
<dbReference type="EMBL" id="KZ308295">
    <property type="protein sequence ID" value="KAG8226762.1"/>
    <property type="molecule type" value="Genomic_DNA"/>
</dbReference>
<comment type="caution">
    <text evidence="1">The sequence shown here is derived from an EMBL/GenBank/DDBJ whole genome shotgun (WGS) entry which is preliminary data.</text>
</comment>
<keyword evidence="2" id="KW-1185">Reference proteome</keyword>
<protein>
    <submittedName>
        <fullName evidence="1">Uncharacterized protein</fullName>
    </submittedName>
</protein>
<proteinExistence type="predicted"/>
<evidence type="ECO:0000313" key="1">
    <source>
        <dbReference type="EMBL" id="KAG8226762.1"/>
    </source>
</evidence>
<evidence type="ECO:0000313" key="2">
    <source>
        <dbReference type="Proteomes" id="UP000792457"/>
    </source>
</evidence>
<sequence length="112" mass="12601">MGLLTSRLGLSFKVEAAHFRDAPPSATHSRRLFELRCTSAFRGQVRSRVVQSTIYAPPSLSWSLHYSGNRLSSHPGPAKRHLCHGDLFLTLTVRSEEGFTDYFNDSRLSFTC</sequence>
<accession>A0A8K0NYT9</accession>
<organism evidence="1 2">
    <name type="scientific">Ladona fulva</name>
    <name type="common">Scarce chaser dragonfly</name>
    <name type="synonym">Libellula fulva</name>
    <dbReference type="NCBI Taxonomy" id="123851"/>
    <lineage>
        <taxon>Eukaryota</taxon>
        <taxon>Metazoa</taxon>
        <taxon>Ecdysozoa</taxon>
        <taxon>Arthropoda</taxon>
        <taxon>Hexapoda</taxon>
        <taxon>Insecta</taxon>
        <taxon>Pterygota</taxon>
        <taxon>Palaeoptera</taxon>
        <taxon>Odonata</taxon>
        <taxon>Epiprocta</taxon>
        <taxon>Anisoptera</taxon>
        <taxon>Libelluloidea</taxon>
        <taxon>Libellulidae</taxon>
        <taxon>Ladona</taxon>
    </lineage>
</organism>
<reference evidence="1" key="2">
    <citation type="submission" date="2017-10" db="EMBL/GenBank/DDBJ databases">
        <title>Ladona fulva Genome sequencing and assembly.</title>
        <authorList>
            <person name="Murali S."/>
            <person name="Richards S."/>
            <person name="Bandaranaike D."/>
            <person name="Bellair M."/>
            <person name="Blankenburg K."/>
            <person name="Chao H."/>
            <person name="Dinh H."/>
            <person name="Doddapaneni H."/>
            <person name="Dugan-Rocha S."/>
            <person name="Elkadiri S."/>
            <person name="Gnanaolivu R."/>
            <person name="Hernandez B."/>
            <person name="Skinner E."/>
            <person name="Javaid M."/>
            <person name="Lee S."/>
            <person name="Li M."/>
            <person name="Ming W."/>
            <person name="Munidasa M."/>
            <person name="Muniz J."/>
            <person name="Nguyen L."/>
            <person name="Hughes D."/>
            <person name="Osuji N."/>
            <person name="Pu L.-L."/>
            <person name="Puazo M."/>
            <person name="Qu C."/>
            <person name="Quiroz J."/>
            <person name="Raj R."/>
            <person name="Weissenberger G."/>
            <person name="Xin Y."/>
            <person name="Zou X."/>
            <person name="Han Y."/>
            <person name="Worley K."/>
            <person name="Muzny D."/>
            <person name="Gibbs R."/>
        </authorList>
    </citation>
    <scope>NUCLEOTIDE SEQUENCE</scope>
    <source>
        <strain evidence="1">Sampled in the wild</strain>
    </source>
</reference>
<name>A0A8K0NYT9_LADFU</name>